<evidence type="ECO:0000313" key="1">
    <source>
        <dbReference type="EMBL" id="CAB4178956.1"/>
    </source>
</evidence>
<dbReference type="EMBL" id="LR797318">
    <property type="protein sequence ID" value="CAB4202477.1"/>
    <property type="molecule type" value="Genomic_DNA"/>
</dbReference>
<name>A0A6J7XEV8_9CAUD</name>
<dbReference type="EMBL" id="LR797424">
    <property type="protein sequence ID" value="CAB4215284.1"/>
    <property type="molecule type" value="Genomic_DNA"/>
</dbReference>
<evidence type="ECO:0000313" key="3">
    <source>
        <dbReference type="EMBL" id="CAB4202477.1"/>
    </source>
</evidence>
<evidence type="ECO:0000313" key="2">
    <source>
        <dbReference type="EMBL" id="CAB4183875.1"/>
    </source>
</evidence>
<dbReference type="EMBL" id="LR797052">
    <property type="protein sequence ID" value="CAB4183875.1"/>
    <property type="molecule type" value="Genomic_DNA"/>
</dbReference>
<sequence length="113" mass="13051">MKAETRVVDPNDCVDYLYEFAPEYAKAKGELAELEAYKSSLKAIMMKQSSETSLGAQEREAYASKEYQELCKALGAATYKTEMWKYRLEAAKLRFEAWRTQEASNRTLERLTK</sequence>
<accession>A0A6J7XEV8</accession>
<evidence type="ECO:0000313" key="4">
    <source>
        <dbReference type="EMBL" id="CAB4215284.1"/>
    </source>
</evidence>
<reference evidence="5" key="1">
    <citation type="submission" date="2020-05" db="EMBL/GenBank/DDBJ databases">
        <authorList>
            <person name="Chiriac C."/>
            <person name="Salcher M."/>
            <person name="Ghai R."/>
            <person name="Kavagutti S V."/>
        </authorList>
    </citation>
    <scope>NUCLEOTIDE SEQUENCE</scope>
</reference>
<dbReference type="EMBL" id="LR796978">
    <property type="protein sequence ID" value="CAB4178956.1"/>
    <property type="molecule type" value="Genomic_DNA"/>
</dbReference>
<evidence type="ECO:0000313" key="5">
    <source>
        <dbReference type="EMBL" id="CAB5229678.1"/>
    </source>
</evidence>
<gene>
    <name evidence="1" type="ORF">UFOVP1022_24</name>
    <name evidence="2" type="ORF">UFOVP1110_17</name>
    <name evidence="3" type="ORF">UFOVP1378_19</name>
    <name evidence="4" type="ORF">UFOVP1474_10</name>
    <name evidence="5" type="ORF">UFOVP1561_3</name>
</gene>
<proteinExistence type="predicted"/>
<dbReference type="EMBL" id="LR798406">
    <property type="protein sequence ID" value="CAB5229678.1"/>
    <property type="molecule type" value="Genomic_DNA"/>
</dbReference>
<organism evidence="5">
    <name type="scientific">uncultured Caudovirales phage</name>
    <dbReference type="NCBI Taxonomy" id="2100421"/>
    <lineage>
        <taxon>Viruses</taxon>
        <taxon>Duplodnaviria</taxon>
        <taxon>Heunggongvirae</taxon>
        <taxon>Uroviricota</taxon>
        <taxon>Caudoviricetes</taxon>
        <taxon>Peduoviridae</taxon>
        <taxon>Maltschvirus</taxon>
        <taxon>Maltschvirus maltsch</taxon>
    </lineage>
</organism>
<protein>
    <submittedName>
        <fullName evidence="5">Uncharacterized protein</fullName>
    </submittedName>
</protein>